<evidence type="ECO:0000256" key="3">
    <source>
        <dbReference type="ARBA" id="ARBA00022475"/>
    </source>
</evidence>
<sequence length="249" mass="27963">MATIVQFQHVYKSFGDHEALKNIDITFQEGETTVILGPSGSGKSTLLRCINLLEQPERGQLTIAGTTIQLDKPIVKKDKLAIRQSTAMVFQSFNLFPHMKVLENVIEGPVTVLKQSRAQAVEKGKTLLHKVGLEHKMDSYPSQLSGGQQQRVAIARALAMEPQFLLFDEPTSALDPELEGEVLRVLQDLAEEDKSMIIVTHNLNFARRVADRILFLENGEILFDGTTDAFFEHNNNERIQAFIQAMQLY</sequence>
<dbReference type="PROSITE" id="PS50893">
    <property type="entry name" value="ABC_TRANSPORTER_2"/>
    <property type="match status" value="1"/>
</dbReference>
<dbReference type="Pfam" id="PF00005">
    <property type="entry name" value="ABC_tran"/>
    <property type="match status" value="1"/>
</dbReference>
<reference evidence="8" key="1">
    <citation type="submission" date="2022-08" db="EMBL/GenBank/DDBJ databases">
        <title>Draft genome sequence of Lysinibacillus sp. strain KH24.</title>
        <authorList>
            <person name="Kanbe H."/>
            <person name="Itoh H."/>
        </authorList>
    </citation>
    <scope>NUCLEOTIDE SEQUENCE</scope>
    <source>
        <strain evidence="8">KH24</strain>
    </source>
</reference>
<dbReference type="Proteomes" id="UP001065593">
    <property type="component" value="Unassembled WGS sequence"/>
</dbReference>
<keyword evidence="9" id="KW-1185">Reference proteome</keyword>
<dbReference type="InterPro" id="IPR003593">
    <property type="entry name" value="AAA+_ATPase"/>
</dbReference>
<dbReference type="InterPro" id="IPR017871">
    <property type="entry name" value="ABC_transporter-like_CS"/>
</dbReference>
<evidence type="ECO:0000313" key="9">
    <source>
        <dbReference type="Proteomes" id="UP001065593"/>
    </source>
</evidence>
<dbReference type="InterPro" id="IPR030679">
    <property type="entry name" value="ABC_ATPase_HisP-typ"/>
</dbReference>
<dbReference type="PROSITE" id="PS00211">
    <property type="entry name" value="ABC_TRANSPORTER_1"/>
    <property type="match status" value="1"/>
</dbReference>
<keyword evidence="3" id="KW-1003">Cell membrane</keyword>
<feature type="domain" description="ABC transporter" evidence="7">
    <location>
        <begin position="5"/>
        <end position="243"/>
    </location>
</feature>
<keyword evidence="4" id="KW-0547">Nucleotide-binding</keyword>
<dbReference type="SMART" id="SM00382">
    <property type="entry name" value="AAA"/>
    <property type="match status" value="1"/>
</dbReference>
<dbReference type="GO" id="GO:0005524">
    <property type="term" value="F:ATP binding"/>
    <property type="evidence" value="ECO:0007669"/>
    <property type="project" value="UniProtKB-KW"/>
</dbReference>
<dbReference type="EMBL" id="BRZA01000004">
    <property type="protein sequence ID" value="GLC89786.1"/>
    <property type="molecule type" value="Genomic_DNA"/>
</dbReference>
<protein>
    <submittedName>
        <fullName evidence="8">Arginine ABC transporter ATP-binding protein ArtP</fullName>
    </submittedName>
</protein>
<dbReference type="InterPro" id="IPR003439">
    <property type="entry name" value="ABC_transporter-like_ATP-bd"/>
</dbReference>
<evidence type="ECO:0000256" key="4">
    <source>
        <dbReference type="ARBA" id="ARBA00022741"/>
    </source>
</evidence>
<dbReference type="PANTHER" id="PTHR43166">
    <property type="entry name" value="AMINO ACID IMPORT ATP-BINDING PROTEIN"/>
    <property type="match status" value="1"/>
</dbReference>
<dbReference type="InterPro" id="IPR027417">
    <property type="entry name" value="P-loop_NTPase"/>
</dbReference>
<keyword evidence="6" id="KW-0472">Membrane</keyword>
<keyword evidence="2" id="KW-0813">Transport</keyword>
<dbReference type="CDD" id="cd03262">
    <property type="entry name" value="ABC_HisP_GlnQ"/>
    <property type="match status" value="1"/>
</dbReference>
<name>A0ABQ5NN39_9BACI</name>
<comment type="caution">
    <text evidence="8">The sequence shown here is derived from an EMBL/GenBank/DDBJ whole genome shotgun (WGS) entry which is preliminary data.</text>
</comment>
<dbReference type="SUPFAM" id="SSF52540">
    <property type="entry name" value="P-loop containing nucleoside triphosphate hydrolases"/>
    <property type="match status" value="1"/>
</dbReference>
<evidence type="ECO:0000313" key="8">
    <source>
        <dbReference type="EMBL" id="GLC89786.1"/>
    </source>
</evidence>
<dbReference type="InterPro" id="IPR050086">
    <property type="entry name" value="MetN_ABC_transporter-like"/>
</dbReference>
<accession>A0ABQ5NN39</accession>
<gene>
    <name evidence="8" type="ORF">LYSBPC_29130</name>
</gene>
<keyword evidence="5 8" id="KW-0067">ATP-binding</keyword>
<dbReference type="PANTHER" id="PTHR43166:SF35">
    <property type="entry name" value="L-CYSTINE IMPORT ATP-BINDING PROTEIN TCYN"/>
    <property type="match status" value="1"/>
</dbReference>
<evidence type="ECO:0000256" key="1">
    <source>
        <dbReference type="ARBA" id="ARBA00004202"/>
    </source>
</evidence>
<dbReference type="PIRSF" id="PIRSF039085">
    <property type="entry name" value="ABC_ATPase_HisP"/>
    <property type="match status" value="1"/>
</dbReference>
<evidence type="ECO:0000256" key="2">
    <source>
        <dbReference type="ARBA" id="ARBA00022448"/>
    </source>
</evidence>
<evidence type="ECO:0000256" key="5">
    <source>
        <dbReference type="ARBA" id="ARBA00022840"/>
    </source>
</evidence>
<proteinExistence type="predicted"/>
<dbReference type="Gene3D" id="3.40.50.300">
    <property type="entry name" value="P-loop containing nucleotide triphosphate hydrolases"/>
    <property type="match status" value="1"/>
</dbReference>
<evidence type="ECO:0000259" key="7">
    <source>
        <dbReference type="PROSITE" id="PS50893"/>
    </source>
</evidence>
<organism evidence="8 9">
    <name type="scientific">Lysinibacillus piscis</name>
    <dbReference type="NCBI Taxonomy" id="2518931"/>
    <lineage>
        <taxon>Bacteria</taxon>
        <taxon>Bacillati</taxon>
        <taxon>Bacillota</taxon>
        <taxon>Bacilli</taxon>
        <taxon>Bacillales</taxon>
        <taxon>Bacillaceae</taxon>
        <taxon>Lysinibacillus</taxon>
    </lineage>
</organism>
<evidence type="ECO:0000256" key="6">
    <source>
        <dbReference type="ARBA" id="ARBA00023136"/>
    </source>
</evidence>
<comment type="subcellular location">
    <subcellularLocation>
        <location evidence="1">Cell membrane</location>
        <topology evidence="1">Peripheral membrane protein</topology>
    </subcellularLocation>
</comment>